<accession>A0A6P2GUE9</accession>
<gene>
    <name evidence="2" type="ORF">BLA6863_00165</name>
</gene>
<organism evidence="2 3">
    <name type="scientific">Burkholderia lata (strain ATCC 17760 / DSM 23089 / LMG 22485 / NCIMB 9086 / R18194 / 383)</name>
    <dbReference type="NCBI Taxonomy" id="482957"/>
    <lineage>
        <taxon>Bacteria</taxon>
        <taxon>Pseudomonadati</taxon>
        <taxon>Pseudomonadota</taxon>
        <taxon>Betaproteobacteria</taxon>
        <taxon>Burkholderiales</taxon>
        <taxon>Burkholderiaceae</taxon>
        <taxon>Burkholderia</taxon>
        <taxon>Burkholderia cepacia complex</taxon>
    </lineage>
</organism>
<dbReference type="AlphaFoldDB" id="A0A6P2GUE9"/>
<evidence type="ECO:0008006" key="4">
    <source>
        <dbReference type="Google" id="ProtNLM"/>
    </source>
</evidence>
<proteinExistence type="predicted"/>
<protein>
    <recommendedName>
        <fullName evidence="4">Terminase small subunit protein</fullName>
    </recommendedName>
</protein>
<dbReference type="InterPro" id="IPR048683">
    <property type="entry name" value="Sf6_terminase"/>
</dbReference>
<dbReference type="Pfam" id="PF20901">
    <property type="entry name" value="Sf6_terminase"/>
    <property type="match status" value="1"/>
</dbReference>
<evidence type="ECO:0000256" key="1">
    <source>
        <dbReference type="SAM" id="MobiDB-lite"/>
    </source>
</evidence>
<name>A0A6P2GUE9_BURL3</name>
<evidence type="ECO:0000313" key="2">
    <source>
        <dbReference type="EMBL" id="VWB07408.1"/>
    </source>
</evidence>
<dbReference type="Gene3D" id="1.10.10.60">
    <property type="entry name" value="Homeodomain-like"/>
    <property type="match status" value="1"/>
</dbReference>
<sequence>MGMARTSGFTESIAKKICEKIIDGMTLRQIGDTDGMPSKTTILRWLGDDRYVSFRDQYARARELQSEAMADDILEIADDGRNDWMEIISKDGDSVGWRVNGEAVQRSKLRVETRKWLMSKMLPKKYGAIKIDSEGGGEGGPSLDDPNPDV</sequence>
<dbReference type="Proteomes" id="UP000494170">
    <property type="component" value="Unassembled WGS sequence"/>
</dbReference>
<dbReference type="EMBL" id="CABVPY010000001">
    <property type="protein sequence ID" value="VWB07408.1"/>
    <property type="molecule type" value="Genomic_DNA"/>
</dbReference>
<feature type="region of interest" description="Disordered" evidence="1">
    <location>
        <begin position="130"/>
        <end position="150"/>
    </location>
</feature>
<reference evidence="2 3" key="1">
    <citation type="submission" date="2019-09" db="EMBL/GenBank/DDBJ databases">
        <authorList>
            <person name="Depoorter E."/>
        </authorList>
    </citation>
    <scope>NUCLEOTIDE SEQUENCE [LARGE SCALE GENOMIC DNA]</scope>
    <source>
        <strain evidence="2">LMG 6863</strain>
    </source>
</reference>
<evidence type="ECO:0000313" key="3">
    <source>
        <dbReference type="Proteomes" id="UP000494170"/>
    </source>
</evidence>